<organism evidence="13 14">
    <name type="scientific">Hallella faecis</name>
    <dbReference type="NCBI Taxonomy" id="2841596"/>
    <lineage>
        <taxon>Bacteria</taxon>
        <taxon>Pseudomonadati</taxon>
        <taxon>Bacteroidota</taxon>
        <taxon>Bacteroidia</taxon>
        <taxon>Bacteroidales</taxon>
        <taxon>Prevotellaceae</taxon>
        <taxon>Hallella</taxon>
    </lineage>
</organism>
<dbReference type="InterPro" id="IPR001100">
    <property type="entry name" value="Pyr_nuc-diS_OxRdtase"/>
</dbReference>
<reference evidence="13 14" key="1">
    <citation type="submission" date="2024-04" db="EMBL/GenBank/DDBJ databases">
        <title>Human intestinal bacterial collection.</title>
        <authorList>
            <person name="Pauvert C."/>
            <person name="Hitch T.C.A."/>
            <person name="Clavel T."/>
        </authorList>
    </citation>
    <scope>NUCLEOTIDE SEQUENCE [LARGE SCALE GENOMIC DNA]</scope>
    <source>
        <strain evidence="13 14">CLA-AA-H145</strain>
    </source>
</reference>
<dbReference type="PRINTS" id="PR00411">
    <property type="entry name" value="PNDRDTASEI"/>
</dbReference>
<dbReference type="PROSITE" id="PS00076">
    <property type="entry name" value="PYRIDINE_REDOX_1"/>
    <property type="match status" value="1"/>
</dbReference>
<keyword evidence="6 10" id="KW-0520">NAD</keyword>
<evidence type="ECO:0000256" key="2">
    <source>
        <dbReference type="ARBA" id="ARBA00012608"/>
    </source>
</evidence>
<dbReference type="RefSeq" id="WP_215760414.1">
    <property type="nucleotide sequence ID" value="NZ_JAHKBE010000043.1"/>
</dbReference>
<dbReference type="PANTHER" id="PTHR22912">
    <property type="entry name" value="DISULFIDE OXIDOREDUCTASE"/>
    <property type="match status" value="1"/>
</dbReference>
<dbReference type="Pfam" id="PF07992">
    <property type="entry name" value="Pyr_redox_2"/>
    <property type="match status" value="1"/>
</dbReference>
<keyword evidence="8 10" id="KW-0676">Redox-active center</keyword>
<comment type="cofactor">
    <cofactor evidence="10">
        <name>FAD</name>
        <dbReference type="ChEBI" id="CHEBI:57692"/>
    </cofactor>
    <text evidence="10">Binds 1 FAD per subunit.</text>
</comment>
<feature type="domain" description="Pyridine nucleotide-disulphide oxidoreductase dimerisation" evidence="11">
    <location>
        <begin position="333"/>
        <end position="440"/>
    </location>
</feature>
<feature type="domain" description="FAD/NAD(P)-binding" evidence="12">
    <location>
        <begin position="5"/>
        <end position="314"/>
    </location>
</feature>
<comment type="catalytic activity">
    <reaction evidence="9 10">
        <text>N(6)-[(R)-dihydrolipoyl]-L-lysyl-[protein] + NAD(+) = N(6)-[(R)-lipoyl]-L-lysyl-[protein] + NADH + H(+)</text>
        <dbReference type="Rhea" id="RHEA:15045"/>
        <dbReference type="Rhea" id="RHEA-COMP:10474"/>
        <dbReference type="Rhea" id="RHEA-COMP:10475"/>
        <dbReference type="ChEBI" id="CHEBI:15378"/>
        <dbReference type="ChEBI" id="CHEBI:57540"/>
        <dbReference type="ChEBI" id="CHEBI:57945"/>
        <dbReference type="ChEBI" id="CHEBI:83099"/>
        <dbReference type="ChEBI" id="CHEBI:83100"/>
        <dbReference type="EC" id="1.8.1.4"/>
    </reaction>
</comment>
<proteinExistence type="inferred from homology"/>
<dbReference type="EMBL" id="JBBNFP010000041">
    <property type="protein sequence ID" value="MEQ2487321.1"/>
    <property type="molecule type" value="Genomic_DNA"/>
</dbReference>
<dbReference type="SUPFAM" id="SSF51905">
    <property type="entry name" value="FAD/NAD(P)-binding domain"/>
    <property type="match status" value="1"/>
</dbReference>
<dbReference type="Gene3D" id="3.50.50.60">
    <property type="entry name" value="FAD/NAD(P)-binding domain"/>
    <property type="match status" value="2"/>
</dbReference>
<dbReference type="InterPro" id="IPR016156">
    <property type="entry name" value="FAD/NAD-linked_Rdtase_dimer_sf"/>
</dbReference>
<dbReference type="PANTHER" id="PTHR22912:SF151">
    <property type="entry name" value="DIHYDROLIPOYL DEHYDROGENASE, MITOCHONDRIAL"/>
    <property type="match status" value="1"/>
</dbReference>
<dbReference type="SUPFAM" id="SSF55424">
    <property type="entry name" value="FAD/NAD-linked reductases, dimerisation (C-terminal) domain"/>
    <property type="match status" value="1"/>
</dbReference>
<evidence type="ECO:0000256" key="1">
    <source>
        <dbReference type="ARBA" id="ARBA00007532"/>
    </source>
</evidence>
<evidence type="ECO:0000256" key="10">
    <source>
        <dbReference type="RuleBase" id="RU003692"/>
    </source>
</evidence>
<dbReference type="InterPro" id="IPR012999">
    <property type="entry name" value="Pyr_OxRdtase_I_AS"/>
</dbReference>
<keyword evidence="5 10" id="KW-0560">Oxidoreductase</keyword>
<comment type="miscellaneous">
    <text evidence="10">The active site is a redox-active disulfide bond.</text>
</comment>
<comment type="similarity">
    <text evidence="1 10">Belongs to the class-I pyridine nucleotide-disulfide oxidoreductase family.</text>
</comment>
<dbReference type="InterPro" id="IPR050151">
    <property type="entry name" value="Class-I_Pyr_Nuc-Dis_Oxidored"/>
</dbReference>
<protein>
    <recommendedName>
        <fullName evidence="2 10">Dihydrolipoyl dehydrogenase</fullName>
        <ecNumber evidence="2 10">1.8.1.4</ecNumber>
    </recommendedName>
</protein>
<dbReference type="InterPro" id="IPR004099">
    <property type="entry name" value="Pyr_nucl-diS_OxRdtase_dimer"/>
</dbReference>
<dbReference type="InterPro" id="IPR006258">
    <property type="entry name" value="Lipoamide_DH"/>
</dbReference>
<evidence type="ECO:0000259" key="11">
    <source>
        <dbReference type="Pfam" id="PF02852"/>
    </source>
</evidence>
<dbReference type="Gene3D" id="3.30.390.30">
    <property type="match status" value="1"/>
</dbReference>
<evidence type="ECO:0000256" key="6">
    <source>
        <dbReference type="ARBA" id="ARBA00023027"/>
    </source>
</evidence>
<dbReference type="PRINTS" id="PR00368">
    <property type="entry name" value="FADPNR"/>
</dbReference>
<dbReference type="EC" id="1.8.1.4" evidence="2 10"/>
<dbReference type="Pfam" id="PF02852">
    <property type="entry name" value="Pyr_redox_dim"/>
    <property type="match status" value="1"/>
</dbReference>
<dbReference type="GO" id="GO:0004148">
    <property type="term" value="F:dihydrolipoyl dehydrogenase (NADH) activity"/>
    <property type="evidence" value="ECO:0007669"/>
    <property type="project" value="UniProtKB-EC"/>
</dbReference>
<evidence type="ECO:0000259" key="12">
    <source>
        <dbReference type="Pfam" id="PF07992"/>
    </source>
</evidence>
<evidence type="ECO:0000256" key="5">
    <source>
        <dbReference type="ARBA" id="ARBA00023002"/>
    </source>
</evidence>
<dbReference type="InterPro" id="IPR023753">
    <property type="entry name" value="FAD/NAD-binding_dom"/>
</dbReference>
<evidence type="ECO:0000256" key="7">
    <source>
        <dbReference type="ARBA" id="ARBA00023157"/>
    </source>
</evidence>
<dbReference type="InterPro" id="IPR036188">
    <property type="entry name" value="FAD/NAD-bd_sf"/>
</dbReference>
<evidence type="ECO:0000256" key="4">
    <source>
        <dbReference type="ARBA" id="ARBA00022827"/>
    </source>
</evidence>
<evidence type="ECO:0000256" key="8">
    <source>
        <dbReference type="ARBA" id="ARBA00023284"/>
    </source>
</evidence>
<gene>
    <name evidence="13" type="primary">lpdA</name>
    <name evidence="13" type="ORF">AAAT34_09740</name>
</gene>
<accession>A0ABV1FSD0</accession>
<evidence type="ECO:0000256" key="3">
    <source>
        <dbReference type="ARBA" id="ARBA00022630"/>
    </source>
</evidence>
<name>A0ABV1FSD0_9BACT</name>
<dbReference type="PIRSF" id="PIRSF000350">
    <property type="entry name" value="Mercury_reductase_MerA"/>
    <property type="match status" value="1"/>
</dbReference>
<comment type="caution">
    <text evidence="13">The sequence shown here is derived from an EMBL/GenBank/DDBJ whole genome shotgun (WGS) entry which is preliminary data.</text>
</comment>
<keyword evidence="14" id="KW-1185">Reference proteome</keyword>
<keyword evidence="7" id="KW-1015">Disulfide bond</keyword>
<dbReference type="Proteomes" id="UP001487296">
    <property type="component" value="Unassembled WGS sequence"/>
</dbReference>
<evidence type="ECO:0000256" key="9">
    <source>
        <dbReference type="ARBA" id="ARBA00049187"/>
    </source>
</evidence>
<dbReference type="NCBIfam" id="TIGR01350">
    <property type="entry name" value="lipoamide_DH"/>
    <property type="match status" value="1"/>
</dbReference>
<keyword evidence="3 10" id="KW-0285">Flavoprotein</keyword>
<keyword evidence="4 10" id="KW-0274">FAD</keyword>
<evidence type="ECO:0000313" key="13">
    <source>
        <dbReference type="EMBL" id="MEQ2487321.1"/>
    </source>
</evidence>
<evidence type="ECO:0000313" key="14">
    <source>
        <dbReference type="Proteomes" id="UP001487296"/>
    </source>
</evidence>
<sequence>MIQTDLIIIGSGPGGYEAAAFAAKHGLQVVIAEEAFAGGTCLNCGCIPTKALIHDAEKAVAVPNEGAMRLAAAIDRKNQVIDGLRKGIEALLGQPSITFLHGHASLVNANTVAVGEETVKAKDILIATGSKAKMPPVSGLSPDEIRANPRVVTSEELLNLSTPPQHLCIVGAGVIGLEMASVFRAFGSKVTIIEFMKECLPPMDQELARRLRKSMEKQGIVFHLGCGLQQVDGDKVTYQNVKKGTSETIEADCILVATGRQANVEGLGLENTSIEVGRRGIEVDDNMQTTVPHIYAIGDVNGRQMLAHAATFQGFHAINHILGKTDNIRLNIMPAAVFTHPEIASVGLTEDKCKEMGIACAVRKSLYRANGRAQASEATDGLLKLVCDDQGKLIGCHALGQEASWMVQEVATLMNFDATADRLAEIVHIHPTLSEILLNAASH</sequence>